<evidence type="ECO:0000256" key="2">
    <source>
        <dbReference type="ARBA" id="ARBA00022833"/>
    </source>
</evidence>
<organism evidence="9 10">
    <name type="scientific">Niveomyces insectorum RCEF 264</name>
    <dbReference type="NCBI Taxonomy" id="1081102"/>
    <lineage>
        <taxon>Eukaryota</taxon>
        <taxon>Fungi</taxon>
        <taxon>Dikarya</taxon>
        <taxon>Ascomycota</taxon>
        <taxon>Pezizomycotina</taxon>
        <taxon>Sordariomycetes</taxon>
        <taxon>Hypocreomycetidae</taxon>
        <taxon>Hypocreales</taxon>
        <taxon>Cordycipitaceae</taxon>
        <taxon>Niveomyces</taxon>
    </lineage>
</organism>
<evidence type="ECO:0000256" key="4">
    <source>
        <dbReference type="ARBA" id="ARBA00023125"/>
    </source>
</evidence>
<comment type="caution">
    <text evidence="9">The sequence shown here is derived from an EMBL/GenBank/DDBJ whole genome shotgun (WGS) entry which is preliminary data.</text>
</comment>
<feature type="region of interest" description="Disordered" evidence="7">
    <location>
        <begin position="325"/>
        <end position="429"/>
    </location>
</feature>
<gene>
    <name evidence="9" type="ORF">SPI_03686</name>
</gene>
<feature type="compositionally biased region" description="Polar residues" evidence="7">
    <location>
        <begin position="116"/>
        <end position="135"/>
    </location>
</feature>
<keyword evidence="3" id="KW-0805">Transcription regulation</keyword>
<feature type="region of interest" description="Disordered" evidence="7">
    <location>
        <begin position="160"/>
        <end position="229"/>
    </location>
</feature>
<dbReference type="Pfam" id="PF04082">
    <property type="entry name" value="Fungal_trans"/>
    <property type="match status" value="1"/>
</dbReference>
<dbReference type="InterPro" id="IPR007219">
    <property type="entry name" value="XnlR_reg_dom"/>
</dbReference>
<feature type="region of interest" description="Disordered" evidence="7">
    <location>
        <begin position="39"/>
        <end position="144"/>
    </location>
</feature>
<feature type="compositionally biased region" description="Polar residues" evidence="7">
    <location>
        <begin position="161"/>
        <end position="176"/>
    </location>
</feature>
<name>A0A167WA47_9HYPO</name>
<feature type="compositionally biased region" description="Basic residues" evidence="7">
    <location>
        <begin position="90"/>
        <end position="102"/>
    </location>
</feature>
<evidence type="ECO:0000256" key="1">
    <source>
        <dbReference type="ARBA" id="ARBA00022723"/>
    </source>
</evidence>
<dbReference type="STRING" id="1081102.A0A167WA47"/>
<dbReference type="GO" id="GO:0006351">
    <property type="term" value="P:DNA-templated transcription"/>
    <property type="evidence" value="ECO:0007669"/>
    <property type="project" value="InterPro"/>
</dbReference>
<reference evidence="9 10" key="1">
    <citation type="journal article" date="2016" name="Genome Biol. Evol.">
        <title>Divergent and convergent evolution of fungal pathogenicity.</title>
        <authorList>
            <person name="Shang Y."/>
            <person name="Xiao G."/>
            <person name="Zheng P."/>
            <person name="Cen K."/>
            <person name="Zhan S."/>
            <person name="Wang C."/>
        </authorList>
    </citation>
    <scope>NUCLEOTIDE SEQUENCE [LARGE SCALE GENOMIC DNA]</scope>
    <source>
        <strain evidence="9 10">RCEF 264</strain>
    </source>
</reference>
<dbReference type="CDD" id="cd12148">
    <property type="entry name" value="fungal_TF_MHR"/>
    <property type="match status" value="1"/>
</dbReference>
<keyword evidence="5" id="KW-0804">Transcription</keyword>
<evidence type="ECO:0000259" key="8">
    <source>
        <dbReference type="Pfam" id="PF04082"/>
    </source>
</evidence>
<feature type="compositionally biased region" description="Low complexity" evidence="7">
    <location>
        <begin position="339"/>
        <end position="351"/>
    </location>
</feature>
<feature type="region of interest" description="Disordered" evidence="7">
    <location>
        <begin position="879"/>
        <end position="915"/>
    </location>
</feature>
<dbReference type="AlphaFoldDB" id="A0A167WA47"/>
<evidence type="ECO:0000313" key="10">
    <source>
        <dbReference type="Proteomes" id="UP000076874"/>
    </source>
</evidence>
<feature type="compositionally biased region" description="Low complexity" evidence="7">
    <location>
        <begin position="879"/>
        <end position="898"/>
    </location>
</feature>
<feature type="domain" description="Xylanolytic transcriptional activator regulatory" evidence="8">
    <location>
        <begin position="471"/>
        <end position="623"/>
    </location>
</feature>
<dbReference type="EMBL" id="AZHD01000005">
    <property type="protein sequence ID" value="OAA63523.1"/>
    <property type="molecule type" value="Genomic_DNA"/>
</dbReference>
<dbReference type="PANTHER" id="PTHR31313">
    <property type="entry name" value="TY1 ENHANCER ACTIVATOR"/>
    <property type="match status" value="1"/>
</dbReference>
<keyword evidence="2" id="KW-0862">Zinc</keyword>
<dbReference type="GO" id="GO:0003677">
    <property type="term" value="F:DNA binding"/>
    <property type="evidence" value="ECO:0007669"/>
    <property type="project" value="UniProtKB-KW"/>
</dbReference>
<dbReference type="PANTHER" id="PTHR31313:SF4">
    <property type="entry name" value="CONIDIAL DEVELOPMENT PROTEIN FLUFFY"/>
    <property type="match status" value="1"/>
</dbReference>
<dbReference type="InterPro" id="IPR051615">
    <property type="entry name" value="Transcr_Regulatory_Elem"/>
</dbReference>
<dbReference type="OrthoDB" id="2123952at2759"/>
<evidence type="ECO:0000256" key="5">
    <source>
        <dbReference type="ARBA" id="ARBA00023163"/>
    </source>
</evidence>
<sequence length="986" mass="107180">MPFCPVIGSPSCMKVWRCHFCAYEYEVSVTLECDIEPSFNSERGNKGSAGQGGLSGTPRPFSESTALAAPHEMRRRLKRTFSRSFNSARTRQRLRRQRRRRDTRTYQNGRRKAAATEQQRPTPTDIATVSRSRQNGPPFAPPSSSVILAHLDAARREPIRTTASAGSTMNFSNRATGSGSRSRSSSAVPPNAGRGKLSRAAMDSDSDLDPDPGTGTSTGTNTASASTAHAVMRQLSKRRRGAGLVTPNACNECRKKRVKRNVECVYEQPIRRSKEDLRSDIERLSRRQRASDVVLSALRNSENWREVLQKLRSGEAVDGIADWVEQGSPRAPGPAGDFPSPLLPGGSSISSRQTRAAYSSVGSGGSQGHMQPSSHPSSGTNAPEELGPGRSHVEQQQQQQPPRGPQRPASQESNSPWGETISPKAPLTFSQTTDYQNLDRALAPVGSGMRVPATSWTDIPVDSYLVQHLLALYFCWEYPTFASLSKEHFLQDFQDGRRRYCSSILVNALLALGCRFSAQPNTRAVPSDPYSSGDHFFEECRRLLWLEDNHRSLTTIQALGIMAIREASRGRDAESWHYAGQSVRLAFEMGLHRVQEGDSADEDHSAVQAATFWGAFALDQCFCELSELVHDSLYILHSPGWPLTSRDILSIYTRYLHWYGTIPEVLRLGQTFTPAVLFAHMYYHFAILLVFRPLLKLRILGSSVLPKDVCLQAADAIQGLLKSYSQLYTLRRTPTFVPYFALTSSIVHLAIAAFSMSGPGPPHGNPAAAAMLPGAESRRRAETVGGDNGSSAGDNDDNSDQGMSTKSSPGSMDRSGDGGGGRAAHETPRLDPSVVASINRGIADLTEMVPCHCFAEQALGILRYLARKWNIAVDMAAVPKPAASSTTSTDSTTSPAPTESDRTARPLTTNPNDFSVDVGEGDFGGSWDTLDTGVSRGLFVSGSAASASLATAADCLKTPLFWPFSMQDQPTTPSVSKLKEAGFALL</sequence>
<dbReference type="GO" id="GO:0008270">
    <property type="term" value="F:zinc ion binding"/>
    <property type="evidence" value="ECO:0007669"/>
    <property type="project" value="InterPro"/>
</dbReference>
<feature type="region of interest" description="Disordered" evidence="7">
    <location>
        <begin position="764"/>
        <end position="832"/>
    </location>
</feature>
<evidence type="ECO:0000256" key="7">
    <source>
        <dbReference type="SAM" id="MobiDB-lite"/>
    </source>
</evidence>
<keyword evidence="1" id="KW-0479">Metal-binding</keyword>
<evidence type="ECO:0000313" key="9">
    <source>
        <dbReference type="EMBL" id="OAA63523.1"/>
    </source>
</evidence>
<feature type="compositionally biased region" description="Low complexity" evidence="7">
    <location>
        <begin position="213"/>
        <end position="228"/>
    </location>
</feature>
<keyword evidence="6" id="KW-0539">Nucleus</keyword>
<feature type="compositionally biased region" description="Polar residues" evidence="7">
    <location>
        <begin position="352"/>
        <end position="361"/>
    </location>
</feature>
<proteinExistence type="predicted"/>
<accession>A0A167WA47</accession>
<keyword evidence="10" id="KW-1185">Reference proteome</keyword>
<feature type="compositionally biased region" description="Polar residues" evidence="7">
    <location>
        <begin position="368"/>
        <end position="381"/>
    </location>
</feature>
<keyword evidence="4" id="KW-0238">DNA-binding</keyword>
<feature type="compositionally biased region" description="Low complexity" evidence="7">
    <location>
        <begin position="177"/>
        <end position="186"/>
    </location>
</feature>
<evidence type="ECO:0000256" key="6">
    <source>
        <dbReference type="ARBA" id="ARBA00023242"/>
    </source>
</evidence>
<dbReference type="Proteomes" id="UP000076874">
    <property type="component" value="Unassembled WGS sequence"/>
</dbReference>
<evidence type="ECO:0000256" key="3">
    <source>
        <dbReference type="ARBA" id="ARBA00023015"/>
    </source>
</evidence>
<protein>
    <submittedName>
        <fullName evidence="9">C6 zinc finger domain containing protein</fullName>
    </submittedName>
</protein>